<dbReference type="RefSeq" id="WP_152750505.1">
    <property type="nucleotide sequence ID" value="NZ_SPSE01000015.1"/>
</dbReference>
<protein>
    <submittedName>
        <fullName evidence="2">J domain-containing protein</fullName>
    </submittedName>
</protein>
<evidence type="ECO:0000313" key="2">
    <source>
        <dbReference type="EMBL" id="MPQ61206.1"/>
    </source>
</evidence>
<comment type="caution">
    <text evidence="2">The sequence shown here is derived from an EMBL/GenBank/DDBJ whole genome shotgun (WGS) entry which is preliminary data.</text>
</comment>
<dbReference type="AlphaFoldDB" id="A0A5N7IJQ2"/>
<proteinExistence type="predicted"/>
<evidence type="ECO:0000313" key="3">
    <source>
        <dbReference type="Proteomes" id="UP000342249"/>
    </source>
</evidence>
<name>A0A5N7IJQ2_9CLOT</name>
<gene>
    <name evidence="2" type="ORF">E4V82_03635</name>
</gene>
<dbReference type="InterPro" id="IPR036869">
    <property type="entry name" value="J_dom_sf"/>
</dbReference>
<sequence>MKWWDVLKIPYDSDLKTIKRAYAKLLKVHNPENDAKGYQKLRESYDEAVKFAKRNGKYQNVQEGSYSKDDGNTSEKYLNEYIIPSQDLSTNISYEEKQADNINSNKEINDFLVD</sequence>
<accession>A0A5N7IJQ2</accession>
<dbReference type="EMBL" id="SPSF01000014">
    <property type="protein sequence ID" value="MPQ61206.1"/>
    <property type="molecule type" value="Genomic_DNA"/>
</dbReference>
<reference evidence="2 3" key="1">
    <citation type="journal article" date="2019" name="Lett. Appl. Microbiol.">
        <title>A case of 'blown pack' spoilage of vacuum-packaged pork likely associated with Clostridium estertheticum in Canada.</title>
        <authorList>
            <person name="Zhang P."/>
            <person name="Ward P."/>
            <person name="McMullen L.M."/>
            <person name="Yang X."/>
        </authorList>
    </citation>
    <scope>NUCLEOTIDE SEQUENCE [LARGE SCALE GENOMIC DNA]</scope>
    <source>
        <strain evidence="2 3">MA19</strain>
    </source>
</reference>
<dbReference type="GO" id="GO:0006260">
    <property type="term" value="P:DNA replication"/>
    <property type="evidence" value="ECO:0007669"/>
    <property type="project" value="UniProtKB-KW"/>
</dbReference>
<evidence type="ECO:0000256" key="1">
    <source>
        <dbReference type="ARBA" id="ARBA00022705"/>
    </source>
</evidence>
<dbReference type="Proteomes" id="UP000342249">
    <property type="component" value="Unassembled WGS sequence"/>
</dbReference>
<organism evidence="2 3">
    <name type="scientific">Clostridium estertheticum</name>
    <dbReference type="NCBI Taxonomy" id="238834"/>
    <lineage>
        <taxon>Bacteria</taxon>
        <taxon>Bacillati</taxon>
        <taxon>Bacillota</taxon>
        <taxon>Clostridia</taxon>
        <taxon>Eubacteriales</taxon>
        <taxon>Clostridiaceae</taxon>
        <taxon>Clostridium</taxon>
    </lineage>
</organism>
<dbReference type="SUPFAM" id="SSF46565">
    <property type="entry name" value="Chaperone J-domain"/>
    <property type="match status" value="1"/>
</dbReference>
<keyword evidence="1" id="KW-0235">DNA replication</keyword>